<name>A0A2K5ATQ5_CAEEL</name>
<proteinExistence type="predicted"/>
<dbReference type="EMBL" id="BX284601">
    <property type="protein sequence ID" value="SPC47145.1"/>
    <property type="molecule type" value="Genomic_DNA"/>
</dbReference>
<reference evidence="1 2" key="1">
    <citation type="journal article" date="1998" name="Science">
        <title>Genome sequence of the nematode C. elegans: a platform for investigating biology.</title>
        <authorList>
            <consortium name="The C. elegans sequencing consortium"/>
            <person name="Sulson J.E."/>
            <person name="Waterston R."/>
        </authorList>
    </citation>
    <scope>NUCLEOTIDE SEQUENCE [LARGE SCALE GENOMIC DNA]</scope>
    <source>
        <strain evidence="1 2">Bristol N2</strain>
    </source>
</reference>
<dbReference type="Proteomes" id="UP000001940">
    <property type="component" value="Chromosome I"/>
</dbReference>
<sequence>MHLVVNLTNIRVSVDL</sequence>
<protein>
    <submittedName>
        <fullName evidence="1">Uncharacterized protein</fullName>
    </submittedName>
</protein>
<evidence type="ECO:0000313" key="3">
    <source>
        <dbReference type="WormBase" id="ZC328.8b"/>
    </source>
</evidence>
<accession>A0A2K5ATQ5</accession>
<evidence type="ECO:0000313" key="1">
    <source>
        <dbReference type="EMBL" id="SPC47145.1"/>
    </source>
</evidence>
<keyword evidence="2" id="KW-1185">Reference proteome</keyword>
<gene>
    <name evidence="1" type="ORF">CELE_ZC328.8</name>
    <name evidence="1 3" type="ORF">ZC328.8</name>
</gene>
<dbReference type="AlphaFoldDB" id="A0A2K5ATQ5"/>
<dbReference type="WormBase" id="ZC328.8b">
    <property type="protein sequence ID" value="CE52628"/>
    <property type="gene ID" value="WBGene00303104"/>
</dbReference>
<evidence type="ECO:0000313" key="2">
    <source>
        <dbReference type="Proteomes" id="UP000001940"/>
    </source>
</evidence>
<dbReference type="AGR" id="WB:WBGene00303104"/>
<dbReference type="InParanoid" id="A0A2K5ATQ5"/>
<organism evidence="1 2">
    <name type="scientific">Caenorhabditis elegans</name>
    <dbReference type="NCBI Taxonomy" id="6239"/>
    <lineage>
        <taxon>Eukaryota</taxon>
        <taxon>Metazoa</taxon>
        <taxon>Ecdysozoa</taxon>
        <taxon>Nematoda</taxon>
        <taxon>Chromadorea</taxon>
        <taxon>Rhabditida</taxon>
        <taxon>Rhabditina</taxon>
        <taxon>Rhabditomorpha</taxon>
        <taxon>Rhabditoidea</taxon>
        <taxon>Rhabditidae</taxon>
        <taxon>Peloderinae</taxon>
        <taxon>Caenorhabditis</taxon>
    </lineage>
</organism>